<gene>
    <name evidence="1" type="ORF">D5H75_14105</name>
</gene>
<reference evidence="1 2" key="1">
    <citation type="submission" date="2018-09" db="EMBL/GenBank/DDBJ databases">
        <title>YIM 75507 draft genome.</title>
        <authorList>
            <person name="Tang S."/>
            <person name="Feng Y."/>
        </authorList>
    </citation>
    <scope>NUCLEOTIDE SEQUENCE [LARGE SCALE GENOMIC DNA]</scope>
    <source>
        <strain evidence="1 2">YIM 75507</strain>
    </source>
</reference>
<dbReference type="AlphaFoldDB" id="A0A3A4AWF5"/>
<dbReference type="Proteomes" id="UP000265768">
    <property type="component" value="Unassembled WGS sequence"/>
</dbReference>
<sequence length="681" mass="73726">MIGYIRRTPLTGTRRERADLDISLRVGDGRLVLGAADGAPTRFEHPDAPGHPFILDEATEDWHTAEHRWGSGFLAGPAGAGRWNHPVSLSVTPESVTAVHEVLPGLRLEAERRGGDVLTETYTLVNETAADVRIDAMGVQVPIRDIYPGSAESLRSACHAHVFTGGAWSWLLARPMSGRPPMLGLILREGELWAYSVESRNPGSGSNVRGHLVLQPTDHARNPAAFGGQPRITVPAGGTHRLSWEIGWYDEVPAFLAATRAPARLPRLAAELGEGLLVEGDAGVAAEDADAVPAEGGVELRGRRHGVVHVDIGKRSRTAVLFHLPARELVERRVAYILRHQRPLERPEPARHALVPVDTATGIRRLTSGWSDWSDGAERLGMAQLLQLARMRGWGDAAELDAALAGYAAFARAHLVDGTGAVRWGSDTVNVKPRLYNFPWTAQFFADRHVLTGDPADLELAARVLERAYELGAASHLSIGQAEAVVHVAGLLAAAGQAGRAASLRESLYGTARHFAAAGADLPAHEVNYEQSMVAPLVSTLAVVYGETREAALLPPLAEAVRWLLAFGGPQPHVRLRDIGIRHWDGFWFGQNRLYGDVFPHHWSALTAVALTQLPAELRTPETDGTAEAIFRANLANYREDGSATCAFVMPSTVDGAPAHREDPLANDQDWSLALWLRSRP</sequence>
<keyword evidence="2" id="KW-1185">Reference proteome</keyword>
<dbReference type="EMBL" id="QZEY01000004">
    <property type="protein sequence ID" value="RJL32637.1"/>
    <property type="molecule type" value="Genomic_DNA"/>
</dbReference>
<evidence type="ECO:0000313" key="2">
    <source>
        <dbReference type="Proteomes" id="UP000265768"/>
    </source>
</evidence>
<proteinExistence type="predicted"/>
<organism evidence="1 2">
    <name type="scientific">Bailinhaonella thermotolerans</name>
    <dbReference type="NCBI Taxonomy" id="1070861"/>
    <lineage>
        <taxon>Bacteria</taxon>
        <taxon>Bacillati</taxon>
        <taxon>Actinomycetota</taxon>
        <taxon>Actinomycetes</taxon>
        <taxon>Streptosporangiales</taxon>
        <taxon>Streptosporangiaceae</taxon>
        <taxon>Bailinhaonella</taxon>
    </lineage>
</organism>
<comment type="caution">
    <text evidence="1">The sequence shown here is derived from an EMBL/GenBank/DDBJ whole genome shotgun (WGS) entry which is preliminary data.</text>
</comment>
<evidence type="ECO:0000313" key="1">
    <source>
        <dbReference type="EMBL" id="RJL32637.1"/>
    </source>
</evidence>
<name>A0A3A4AWF5_9ACTN</name>
<accession>A0A3A4AWF5</accession>
<protein>
    <submittedName>
        <fullName evidence="1">Uncharacterized protein</fullName>
    </submittedName>
</protein>